<dbReference type="KEGG" id="meti:DK427_19845"/>
<accession>A0A2U8VWL9</accession>
<dbReference type="PANTHER" id="PTHR37844:SF2">
    <property type="entry name" value="SER_THR PROTEIN PHOSPHATASE SUPERFAMILY (AFU_ORTHOLOGUE AFUA_1G14840)"/>
    <property type="match status" value="1"/>
</dbReference>
<evidence type="ECO:0000259" key="1">
    <source>
        <dbReference type="Pfam" id="PF00149"/>
    </source>
</evidence>
<dbReference type="RefSeq" id="WP_109952767.1">
    <property type="nucleotide sequence ID" value="NZ_CP029551.1"/>
</dbReference>
<dbReference type="Gene3D" id="3.60.21.10">
    <property type="match status" value="1"/>
</dbReference>
<dbReference type="SUPFAM" id="SSF56300">
    <property type="entry name" value="Metallo-dependent phosphatases"/>
    <property type="match status" value="1"/>
</dbReference>
<dbReference type="Pfam" id="PF00149">
    <property type="entry name" value="Metallophos"/>
    <property type="match status" value="1"/>
</dbReference>
<dbReference type="GO" id="GO:0016787">
    <property type="term" value="F:hydrolase activity"/>
    <property type="evidence" value="ECO:0007669"/>
    <property type="project" value="InterPro"/>
</dbReference>
<feature type="domain" description="Calcineurin-like phosphoesterase" evidence="1">
    <location>
        <begin position="1"/>
        <end position="225"/>
    </location>
</feature>
<keyword evidence="3" id="KW-1185">Reference proteome</keyword>
<organism evidence="2 3">
    <name type="scientific">Methylobacterium radiodurans</name>
    <dbReference type="NCBI Taxonomy" id="2202828"/>
    <lineage>
        <taxon>Bacteria</taxon>
        <taxon>Pseudomonadati</taxon>
        <taxon>Pseudomonadota</taxon>
        <taxon>Alphaproteobacteria</taxon>
        <taxon>Hyphomicrobiales</taxon>
        <taxon>Methylobacteriaceae</taxon>
        <taxon>Methylobacterium</taxon>
    </lineage>
</organism>
<dbReference type="EMBL" id="CP029551">
    <property type="protein sequence ID" value="AWN37701.1"/>
    <property type="molecule type" value="Genomic_DNA"/>
</dbReference>
<dbReference type="OrthoDB" id="356681at2"/>
<evidence type="ECO:0000313" key="2">
    <source>
        <dbReference type="EMBL" id="AWN37701.1"/>
    </source>
</evidence>
<dbReference type="InterPro" id="IPR004843">
    <property type="entry name" value="Calcineurin-like_PHP"/>
</dbReference>
<protein>
    <submittedName>
        <fullName evidence="2">Metallophosphoesterase</fullName>
    </submittedName>
</protein>
<dbReference type="PANTHER" id="PTHR37844">
    <property type="entry name" value="SER/THR PROTEIN PHOSPHATASE SUPERFAMILY (AFU_ORTHOLOGUE AFUA_1G14840)"/>
    <property type="match status" value="1"/>
</dbReference>
<evidence type="ECO:0000313" key="3">
    <source>
        <dbReference type="Proteomes" id="UP000246058"/>
    </source>
</evidence>
<dbReference type="AlphaFoldDB" id="A0A2U8VWL9"/>
<dbReference type="InterPro" id="IPR029052">
    <property type="entry name" value="Metallo-depent_PP-like"/>
</dbReference>
<sequence length="258" mass="28532">MRLWIFSDLHRDAGAPWRPPRIPEADVAIVAGDVGGGLTEAVEWLAAAIRPHMQVVLVAGNHEFYRRTFAEELARGRAAASEGGIHLLENDTVTFGDVAVSGCTLWTDYDLDGPELRAASMRDARSGLNDHRLIRWATRPRWLRFRPEEALALHVRSRAFLAGALARLPATPDNPHVVVTHHAPSARSVAERFRDGPLNPAYASRLDALVEEACPTLWVHGHVHDRFDYRIGATRVLCNPHGYPTEATGFDPGLVIEL</sequence>
<name>A0A2U8VWL9_9HYPH</name>
<gene>
    <name evidence="2" type="ORF">DK427_19845</name>
</gene>
<proteinExistence type="predicted"/>
<reference evidence="2 3" key="1">
    <citation type="submission" date="2018-05" db="EMBL/GenBank/DDBJ databases">
        <title>Complete Genome Sequence of Methylobacterium sp. 17Sr1-43.</title>
        <authorList>
            <person name="Srinivasan S."/>
        </authorList>
    </citation>
    <scope>NUCLEOTIDE SEQUENCE [LARGE SCALE GENOMIC DNA]</scope>
    <source>
        <strain evidence="2 3">17Sr1-43</strain>
    </source>
</reference>
<dbReference type="Proteomes" id="UP000246058">
    <property type="component" value="Chromosome"/>
</dbReference>